<comment type="caution">
    <text evidence="7">The sequence shown here is derived from an EMBL/GenBank/DDBJ whole genome shotgun (WGS) entry which is preliminary data.</text>
</comment>
<dbReference type="Pfam" id="PF00005">
    <property type="entry name" value="ABC_tran"/>
    <property type="match status" value="1"/>
</dbReference>
<evidence type="ECO:0000259" key="6">
    <source>
        <dbReference type="PROSITE" id="PS50893"/>
    </source>
</evidence>
<dbReference type="FunFam" id="3.40.50.300:FF:000421">
    <property type="entry name" value="Branched-chain amino acid ABC transporter ATP-binding protein"/>
    <property type="match status" value="1"/>
</dbReference>
<keyword evidence="1" id="KW-0813">Transport</keyword>
<dbReference type="Gene3D" id="3.40.50.300">
    <property type="entry name" value="P-loop containing nucleotide triphosphate hydrolases"/>
    <property type="match status" value="1"/>
</dbReference>
<evidence type="ECO:0000256" key="3">
    <source>
        <dbReference type="ARBA" id="ARBA00022519"/>
    </source>
</evidence>
<name>A0AAP5QK12_9BURK</name>
<evidence type="ECO:0000256" key="2">
    <source>
        <dbReference type="ARBA" id="ARBA00022475"/>
    </source>
</evidence>
<keyword evidence="5 7" id="KW-0067">ATP-binding</keyword>
<accession>A0AAP5QK12</accession>
<dbReference type="PANTHER" id="PTHR45772">
    <property type="entry name" value="CONSERVED COMPONENT OF ABC TRANSPORTER FOR NATURAL AMINO ACIDS-RELATED"/>
    <property type="match status" value="1"/>
</dbReference>
<evidence type="ECO:0000313" key="8">
    <source>
        <dbReference type="Proteomes" id="UP001246473"/>
    </source>
</evidence>
<dbReference type="InterPro" id="IPR003439">
    <property type="entry name" value="ABC_transporter-like_ATP-bd"/>
</dbReference>
<evidence type="ECO:0000256" key="5">
    <source>
        <dbReference type="ARBA" id="ARBA00022840"/>
    </source>
</evidence>
<dbReference type="AlphaFoldDB" id="A0AAP5QK12"/>
<gene>
    <name evidence="7" type="ORF">ParKJ_40155</name>
</gene>
<keyword evidence="2" id="KW-1003">Cell membrane</keyword>
<evidence type="ECO:0000256" key="1">
    <source>
        <dbReference type="ARBA" id="ARBA00022448"/>
    </source>
</evidence>
<feature type="domain" description="ABC transporter" evidence="6">
    <location>
        <begin position="4"/>
        <end position="245"/>
    </location>
</feature>
<evidence type="ECO:0000313" key="7">
    <source>
        <dbReference type="EMBL" id="MDT8843622.1"/>
    </source>
</evidence>
<keyword evidence="3" id="KW-0472">Membrane</keyword>
<dbReference type="PROSITE" id="PS50893">
    <property type="entry name" value="ABC_TRANSPORTER_2"/>
    <property type="match status" value="1"/>
</dbReference>
<dbReference type="InterPro" id="IPR027417">
    <property type="entry name" value="P-loop_NTPase"/>
</dbReference>
<dbReference type="SMART" id="SM00382">
    <property type="entry name" value="AAA"/>
    <property type="match status" value="1"/>
</dbReference>
<dbReference type="Proteomes" id="UP001246473">
    <property type="component" value="Unassembled WGS sequence"/>
</dbReference>
<dbReference type="Pfam" id="PF12399">
    <property type="entry name" value="BCA_ABC_TP_C"/>
    <property type="match status" value="1"/>
</dbReference>
<sequence length="247" mass="27363">MTLLRTEKLYKAYGDLVVTRDVDFDVVAGERHVIIGPNGAGKTSFVHQLTGQIRPSSGHVFFMGRDVTGASPDALCHMGMARTFQKNNLFMNLGVRENVRLAVQAKQGGWYQALRSVATRRTQWERVDGILESVRLTGACERVVSSLSYGEQRQLELAIALAAEPQLLLLDEPTSGMSPAETERMIELVRELPQSMAILMIEHDMKVVFSLADRITVLYYGEVLASGSPDDIQGNARVREVYLGGKH</sequence>
<dbReference type="GO" id="GO:0016887">
    <property type="term" value="F:ATP hydrolysis activity"/>
    <property type="evidence" value="ECO:0007669"/>
    <property type="project" value="InterPro"/>
</dbReference>
<organism evidence="7 8">
    <name type="scientific">Paraburkholderia fungorum</name>
    <dbReference type="NCBI Taxonomy" id="134537"/>
    <lineage>
        <taxon>Bacteria</taxon>
        <taxon>Pseudomonadati</taxon>
        <taxon>Pseudomonadota</taxon>
        <taxon>Betaproteobacteria</taxon>
        <taxon>Burkholderiales</taxon>
        <taxon>Burkholderiaceae</taxon>
        <taxon>Paraburkholderia</taxon>
    </lineage>
</organism>
<dbReference type="InterPro" id="IPR003593">
    <property type="entry name" value="AAA+_ATPase"/>
</dbReference>
<dbReference type="InterPro" id="IPR051120">
    <property type="entry name" value="ABC_AA/LPS_Transport"/>
</dbReference>
<dbReference type="CDD" id="cd03219">
    <property type="entry name" value="ABC_Mj1267_LivG_branched"/>
    <property type="match status" value="1"/>
</dbReference>
<dbReference type="InterPro" id="IPR032823">
    <property type="entry name" value="BCA_ABC_TP_C"/>
</dbReference>
<dbReference type="PANTHER" id="PTHR45772:SF9">
    <property type="entry name" value="CONSERVED COMPONENT OF ABC TRANSPORTER FOR NATURAL AMINO ACIDS"/>
    <property type="match status" value="1"/>
</dbReference>
<evidence type="ECO:0000256" key="4">
    <source>
        <dbReference type="ARBA" id="ARBA00022741"/>
    </source>
</evidence>
<keyword evidence="4" id="KW-0547">Nucleotide-binding</keyword>
<dbReference type="GO" id="GO:0005886">
    <property type="term" value="C:plasma membrane"/>
    <property type="evidence" value="ECO:0007669"/>
    <property type="project" value="TreeGrafter"/>
</dbReference>
<dbReference type="SUPFAM" id="SSF52540">
    <property type="entry name" value="P-loop containing nucleoside triphosphate hydrolases"/>
    <property type="match status" value="1"/>
</dbReference>
<dbReference type="EMBL" id="JANSLM010000027">
    <property type="protein sequence ID" value="MDT8843622.1"/>
    <property type="molecule type" value="Genomic_DNA"/>
</dbReference>
<protein>
    <submittedName>
        <fullName evidence="7">ABC transporter ATP-binding protein</fullName>
    </submittedName>
</protein>
<dbReference type="RefSeq" id="WP_315697635.1">
    <property type="nucleotide sequence ID" value="NZ_JANSLM010000027.1"/>
</dbReference>
<dbReference type="GO" id="GO:0005524">
    <property type="term" value="F:ATP binding"/>
    <property type="evidence" value="ECO:0007669"/>
    <property type="project" value="UniProtKB-KW"/>
</dbReference>
<keyword evidence="3" id="KW-0997">Cell inner membrane</keyword>
<reference evidence="7" key="1">
    <citation type="submission" date="2022-08" db="EMBL/GenBank/DDBJ databases">
        <authorList>
            <person name="Kim S.-J."/>
        </authorList>
    </citation>
    <scope>NUCLEOTIDE SEQUENCE</scope>
    <source>
        <strain evidence="7">KJ</strain>
    </source>
</reference>
<proteinExistence type="predicted"/>